<proteinExistence type="predicted"/>
<dbReference type="Proteomes" id="UP001152320">
    <property type="component" value="Chromosome 12"/>
</dbReference>
<evidence type="ECO:0000313" key="2">
    <source>
        <dbReference type="Proteomes" id="UP001152320"/>
    </source>
</evidence>
<sequence length="101" mass="11386">MLHSETKYEDVIRPLKCNINLLKLHGKKACEGNAGSFYEKLPVKPQSLKCADVENIVFGMVHVIARRDLYANVANDRPESIAPSFLFIIPFPQLPRGVVHK</sequence>
<gene>
    <name evidence="1" type="ORF">HOLleu_24895</name>
</gene>
<reference evidence="1" key="1">
    <citation type="submission" date="2021-10" db="EMBL/GenBank/DDBJ databases">
        <title>Tropical sea cucumber genome reveals ecological adaptation and Cuvierian tubules defense mechanism.</title>
        <authorList>
            <person name="Chen T."/>
        </authorList>
    </citation>
    <scope>NUCLEOTIDE SEQUENCE</scope>
    <source>
        <strain evidence="1">Nanhai2018</strain>
        <tissue evidence="1">Muscle</tissue>
    </source>
</reference>
<organism evidence="1 2">
    <name type="scientific">Holothuria leucospilota</name>
    <name type="common">Black long sea cucumber</name>
    <name type="synonym">Mertensiothuria leucospilota</name>
    <dbReference type="NCBI Taxonomy" id="206669"/>
    <lineage>
        <taxon>Eukaryota</taxon>
        <taxon>Metazoa</taxon>
        <taxon>Echinodermata</taxon>
        <taxon>Eleutherozoa</taxon>
        <taxon>Echinozoa</taxon>
        <taxon>Holothuroidea</taxon>
        <taxon>Aspidochirotacea</taxon>
        <taxon>Aspidochirotida</taxon>
        <taxon>Holothuriidae</taxon>
        <taxon>Holothuria</taxon>
    </lineage>
</organism>
<evidence type="ECO:0000313" key="1">
    <source>
        <dbReference type="EMBL" id="KAJ8031640.1"/>
    </source>
</evidence>
<protein>
    <submittedName>
        <fullName evidence="1">Uncharacterized protein</fullName>
    </submittedName>
</protein>
<comment type="caution">
    <text evidence="1">The sequence shown here is derived from an EMBL/GenBank/DDBJ whole genome shotgun (WGS) entry which is preliminary data.</text>
</comment>
<name>A0A9Q1BS40_HOLLE</name>
<dbReference type="AlphaFoldDB" id="A0A9Q1BS40"/>
<dbReference type="EMBL" id="JAIZAY010000012">
    <property type="protein sequence ID" value="KAJ8031640.1"/>
    <property type="molecule type" value="Genomic_DNA"/>
</dbReference>
<accession>A0A9Q1BS40</accession>
<keyword evidence="2" id="KW-1185">Reference proteome</keyword>